<keyword evidence="1" id="KW-1133">Transmembrane helix</keyword>
<feature type="transmembrane region" description="Helical" evidence="1">
    <location>
        <begin position="160"/>
        <end position="179"/>
    </location>
</feature>
<keyword evidence="1" id="KW-0472">Membrane</keyword>
<accession>A0A7G9GUY3</accession>
<protein>
    <submittedName>
        <fullName evidence="2">DUF5058 family protein</fullName>
    </submittedName>
</protein>
<sequence length="241" mass="26285">MENLNQWFYAKHPLMWLIAIFGVLLTLVQSTLIMRKAIKAGYELGITKEEMHKGIRTSAIASIGPSLGVVGSLLALLVTMGSAISYVRLSLIGGANYEAMAANFGAKVLNSELSPNMIPVVFTNALWTMGLGLIGVLVFVFLFAHKMDKVNSLLTNGRKALLPAVSLGAMLGSFAFFNIDNVLKYKTNPSVTFSTIFGGIVMFVCMKLADKFTGLRWLRDWSLTLSMFLGAIFSTLLSDKI</sequence>
<keyword evidence="3" id="KW-1185">Reference proteome</keyword>
<dbReference type="Pfam" id="PF16481">
    <property type="entry name" value="DUF5058"/>
    <property type="match status" value="1"/>
</dbReference>
<feature type="transmembrane region" description="Helical" evidence="1">
    <location>
        <begin position="14"/>
        <end position="34"/>
    </location>
</feature>
<feature type="transmembrane region" description="Helical" evidence="1">
    <location>
        <begin position="55"/>
        <end position="78"/>
    </location>
</feature>
<evidence type="ECO:0000256" key="1">
    <source>
        <dbReference type="SAM" id="Phobius"/>
    </source>
</evidence>
<organism evidence="2 3">
    <name type="scientific">Fusobacterium hominis</name>
    <dbReference type="NCBI Taxonomy" id="2764326"/>
    <lineage>
        <taxon>Bacteria</taxon>
        <taxon>Fusobacteriati</taxon>
        <taxon>Fusobacteriota</taxon>
        <taxon>Fusobacteriia</taxon>
        <taxon>Fusobacteriales</taxon>
        <taxon>Fusobacteriaceae</taxon>
        <taxon>Fusobacterium</taxon>
    </lineage>
</organism>
<reference evidence="2 3" key="1">
    <citation type="submission" date="2020-08" db="EMBL/GenBank/DDBJ databases">
        <authorList>
            <person name="Liu C."/>
            <person name="Sun Q."/>
        </authorList>
    </citation>
    <scope>NUCLEOTIDE SEQUENCE [LARGE SCALE GENOMIC DNA]</scope>
    <source>
        <strain evidence="2 3">NSJ-57</strain>
    </source>
</reference>
<evidence type="ECO:0000313" key="3">
    <source>
        <dbReference type="Proteomes" id="UP000515913"/>
    </source>
</evidence>
<gene>
    <name evidence="2" type="ORF">H9Q81_06450</name>
</gene>
<name>A0A7G9GUY3_9FUSO</name>
<dbReference type="EMBL" id="CP060637">
    <property type="protein sequence ID" value="QNM14615.1"/>
    <property type="molecule type" value="Genomic_DNA"/>
</dbReference>
<dbReference type="InterPro" id="IPR032479">
    <property type="entry name" value="DUF5058"/>
</dbReference>
<feature type="transmembrane region" description="Helical" evidence="1">
    <location>
        <begin position="125"/>
        <end position="144"/>
    </location>
</feature>
<proteinExistence type="predicted"/>
<keyword evidence="1" id="KW-0812">Transmembrane</keyword>
<dbReference type="Proteomes" id="UP000515913">
    <property type="component" value="Chromosome"/>
</dbReference>
<feature type="transmembrane region" description="Helical" evidence="1">
    <location>
        <begin position="191"/>
        <end position="209"/>
    </location>
</feature>
<dbReference type="AlphaFoldDB" id="A0A7G9GUY3"/>
<feature type="transmembrane region" description="Helical" evidence="1">
    <location>
        <begin position="221"/>
        <end position="238"/>
    </location>
</feature>
<dbReference type="KEGG" id="fho:H9Q81_06450"/>
<evidence type="ECO:0000313" key="2">
    <source>
        <dbReference type="EMBL" id="QNM14615.1"/>
    </source>
</evidence>
<dbReference type="RefSeq" id="WP_101474172.1">
    <property type="nucleotide sequence ID" value="NZ_CP060637.1"/>
</dbReference>